<dbReference type="EMBL" id="MJIC01000010">
    <property type="protein sequence ID" value="OFI35278.1"/>
    <property type="molecule type" value="Genomic_DNA"/>
</dbReference>
<dbReference type="OrthoDB" id="5814713at2"/>
<dbReference type="GO" id="GO:0006355">
    <property type="term" value="P:regulation of DNA-templated transcription"/>
    <property type="evidence" value="ECO:0007669"/>
    <property type="project" value="UniProtKB-UniRule"/>
</dbReference>
<keyword evidence="3" id="KW-1185">Reference proteome</keyword>
<organism evidence="2 3">
    <name type="scientific">Alteromonas lipolytica</name>
    <dbReference type="NCBI Taxonomy" id="1856405"/>
    <lineage>
        <taxon>Bacteria</taxon>
        <taxon>Pseudomonadati</taxon>
        <taxon>Pseudomonadota</taxon>
        <taxon>Gammaproteobacteria</taxon>
        <taxon>Alteromonadales</taxon>
        <taxon>Alteromonadaceae</taxon>
        <taxon>Alteromonas/Salinimonas group</taxon>
        <taxon>Alteromonas</taxon>
    </lineage>
</organism>
<dbReference type="PANTHER" id="PTHR34875">
    <property type="entry name" value="UPF0237 PROTEIN MJ1558"/>
    <property type="match status" value="1"/>
</dbReference>
<accession>A0A1E8FI34</accession>
<dbReference type="Proteomes" id="UP000176037">
    <property type="component" value="Unassembled WGS sequence"/>
</dbReference>
<proteinExistence type="predicted"/>
<dbReference type="Gene3D" id="3.30.70.260">
    <property type="match status" value="2"/>
</dbReference>
<keyword evidence="1" id="KW-0963">Cytoplasm</keyword>
<dbReference type="Pfam" id="PF13740">
    <property type="entry name" value="ACT_6"/>
    <property type="match status" value="1"/>
</dbReference>
<dbReference type="RefSeq" id="WP_070176197.1">
    <property type="nucleotide sequence ID" value="NZ_BMJR01000001.1"/>
</dbReference>
<evidence type="ECO:0000313" key="3">
    <source>
        <dbReference type="Proteomes" id="UP000176037"/>
    </source>
</evidence>
<comment type="subcellular location">
    <subcellularLocation>
        <location evidence="1">Cytoplasm</location>
    </subcellularLocation>
</comment>
<name>A0A1E8FI34_9ALTE</name>
<evidence type="ECO:0000256" key="1">
    <source>
        <dbReference type="PIRNR" id="PIRNR028103"/>
    </source>
</evidence>
<comment type="caution">
    <text evidence="2">The sequence shown here is derived from an EMBL/GenBank/DDBJ whole genome shotgun (WGS) entry which is preliminary data.</text>
</comment>
<dbReference type="STRING" id="1856405.BFC17_17245"/>
<dbReference type="SUPFAM" id="SSF55021">
    <property type="entry name" value="ACT-like"/>
    <property type="match status" value="2"/>
</dbReference>
<keyword evidence="1" id="KW-0678">Repressor</keyword>
<sequence length="177" mass="20009">MKQQLIAVILGTDQVGILSDIATLVSESDCNILDSRHAIYGQEFSLTMIIEGTHNAITRVELSIPEMCQRRDLLSILKRTREHTKQNLTHLYDVEFNGVDNPGQIQAITRFFADQNVSISAFRQTTNVESAGGHKMMRFKLVVNIPDDVAMPEFRYNLNLLCQVLHLTSNIIDKHKG</sequence>
<protein>
    <recommendedName>
        <fullName evidence="1">Glycine cleavage system transcriptional repressor</fullName>
    </recommendedName>
</protein>
<keyword evidence="1" id="KW-0804">Transcription</keyword>
<dbReference type="PANTHER" id="PTHR34875:SF5">
    <property type="entry name" value="GLYCINE CLEAVAGE SYSTEM TRANSCRIPTIONAL REPRESSOR"/>
    <property type="match status" value="1"/>
</dbReference>
<evidence type="ECO:0000313" key="2">
    <source>
        <dbReference type="EMBL" id="OFI35278.1"/>
    </source>
</evidence>
<dbReference type="GO" id="GO:0005737">
    <property type="term" value="C:cytoplasm"/>
    <property type="evidence" value="ECO:0007669"/>
    <property type="project" value="UniProtKB-SubCell"/>
</dbReference>
<dbReference type="InterPro" id="IPR016867">
    <property type="entry name" value="GcvR"/>
</dbReference>
<gene>
    <name evidence="2" type="ORF">BFC17_17245</name>
</gene>
<reference evidence="2 3" key="1">
    <citation type="submission" date="2016-09" db="EMBL/GenBank/DDBJ databases">
        <title>Alteromonas lipolytica, a new species isolated from sea water.</title>
        <authorList>
            <person name="Wu Y.-H."/>
            <person name="Cheng H."/>
            <person name="Xu X.-W."/>
        </authorList>
    </citation>
    <scope>NUCLEOTIDE SEQUENCE [LARGE SCALE GENOMIC DNA]</scope>
    <source>
        <strain evidence="2 3">JW12</strain>
    </source>
</reference>
<dbReference type="AlphaFoldDB" id="A0A1E8FI34"/>
<dbReference type="InterPro" id="IPR045865">
    <property type="entry name" value="ACT-like_dom_sf"/>
</dbReference>
<dbReference type="PIRSF" id="PIRSF028103">
    <property type="entry name" value="GcvR"/>
    <property type="match status" value="1"/>
</dbReference>
<dbReference type="InterPro" id="IPR050990">
    <property type="entry name" value="UPF0237/GcvR_regulator"/>
</dbReference>